<protein>
    <submittedName>
        <fullName evidence="1">Transmembrane sensor protein</fullName>
    </submittedName>
</protein>
<comment type="caution">
    <text evidence="1">The sequence shown here is derived from an EMBL/GenBank/DDBJ whole genome shotgun (WGS) entry which is preliminary data.</text>
</comment>
<keyword evidence="1" id="KW-0472">Membrane</keyword>
<reference evidence="1 2" key="1">
    <citation type="submission" date="2012-09" db="EMBL/GenBank/DDBJ databases">
        <title>Genome Sequence of alkane-degrading Bacterium Alcanivorax sp. 521-1.</title>
        <authorList>
            <person name="Lai Q."/>
            <person name="Shao Z."/>
        </authorList>
    </citation>
    <scope>NUCLEOTIDE SEQUENCE [LARGE SCALE GENOMIC DNA]</scope>
    <source>
        <strain evidence="1 2">521-1</strain>
    </source>
</reference>
<dbReference type="EMBL" id="ARXX01000083">
    <property type="protein sequence ID" value="MBF5058228.1"/>
    <property type="molecule type" value="Genomic_DNA"/>
</dbReference>
<accession>A0ABS0AVQ9</accession>
<keyword evidence="1" id="KW-0812">Transmembrane</keyword>
<proteinExistence type="predicted"/>
<evidence type="ECO:0000313" key="1">
    <source>
        <dbReference type="EMBL" id="MBF5058228.1"/>
    </source>
</evidence>
<gene>
    <name evidence="1" type="ORF">Y5W_03522</name>
</gene>
<organism evidence="1 2">
    <name type="scientific">Alloalcanivorax profundimaris</name>
    <dbReference type="NCBI Taxonomy" id="2735259"/>
    <lineage>
        <taxon>Bacteria</taxon>
        <taxon>Pseudomonadati</taxon>
        <taxon>Pseudomonadota</taxon>
        <taxon>Gammaproteobacteria</taxon>
        <taxon>Oceanospirillales</taxon>
        <taxon>Alcanivoracaceae</taxon>
        <taxon>Alloalcanivorax</taxon>
    </lineage>
</organism>
<name>A0ABS0AVQ9_9GAMM</name>
<evidence type="ECO:0000313" key="2">
    <source>
        <dbReference type="Proteomes" id="UP000662703"/>
    </source>
</evidence>
<keyword evidence="2" id="KW-1185">Reference proteome</keyword>
<sequence length="101" mass="10581">MDAGDAARLSDRDGIRPLALDPAREAGWAQGVLVFEGTPLSAAVARINDFRPRPVVLLDRARGDAPVEAVLHLDNLDSGVPALATGLGLNSLDLPGLTLLY</sequence>
<dbReference type="Proteomes" id="UP000662703">
    <property type="component" value="Unassembled WGS sequence"/>
</dbReference>